<name>A0AA96GF34_9BACT</name>
<dbReference type="GO" id="GO:0032259">
    <property type="term" value="P:methylation"/>
    <property type="evidence" value="ECO:0007669"/>
    <property type="project" value="UniProtKB-KW"/>
</dbReference>
<dbReference type="KEGG" id="nall:PP769_04605"/>
<sequence>MFGLWALQAMGLRQVRVFPEFPGQGTLIVLGPSRWIGHPIYTSVLLVTLAWTLGSPLPYSILLWVGLVMTFSVKLLYEEPLLMKRFPEKETYRG</sequence>
<evidence type="ECO:0000313" key="1">
    <source>
        <dbReference type="EMBL" id="WNM59050.1"/>
    </source>
</evidence>
<dbReference type="Proteomes" id="UP001302719">
    <property type="component" value="Chromosome"/>
</dbReference>
<accession>A0AA96GF34</accession>
<protein>
    <submittedName>
        <fullName evidence="1">Methyltransferase</fullName>
    </submittedName>
</protein>
<dbReference type="GO" id="GO:0008168">
    <property type="term" value="F:methyltransferase activity"/>
    <property type="evidence" value="ECO:0007669"/>
    <property type="project" value="UniProtKB-KW"/>
</dbReference>
<evidence type="ECO:0000313" key="2">
    <source>
        <dbReference type="Proteomes" id="UP001302719"/>
    </source>
</evidence>
<dbReference type="AlphaFoldDB" id="A0AA96GF34"/>
<gene>
    <name evidence="1" type="ORF">PP769_04605</name>
</gene>
<dbReference type="Gene3D" id="1.20.120.1630">
    <property type="match status" value="1"/>
</dbReference>
<dbReference type="EMBL" id="CP116967">
    <property type="protein sequence ID" value="WNM59050.1"/>
    <property type="molecule type" value="Genomic_DNA"/>
</dbReference>
<reference evidence="1 2" key="1">
    <citation type="submission" date="2023-01" db="EMBL/GenBank/DDBJ databases">
        <title>Cultivation and genomic characterization of new, ubiquitous marine nitrite-oxidizing bacteria from the Nitrospirales.</title>
        <authorList>
            <person name="Mueller A.J."/>
            <person name="Daebeler A."/>
            <person name="Herbold C.W."/>
            <person name="Kirkegaard R.H."/>
            <person name="Daims H."/>
        </authorList>
    </citation>
    <scope>NUCLEOTIDE SEQUENCE [LARGE SCALE GENOMIC DNA]</scope>
    <source>
        <strain evidence="1 2">VA</strain>
    </source>
</reference>
<organism evidence="1 2">
    <name type="scientific">Candidatus Nitrospira allomarina</name>
    <dbReference type="NCBI Taxonomy" id="3020900"/>
    <lineage>
        <taxon>Bacteria</taxon>
        <taxon>Pseudomonadati</taxon>
        <taxon>Nitrospirota</taxon>
        <taxon>Nitrospiria</taxon>
        <taxon>Nitrospirales</taxon>
        <taxon>Nitrospiraceae</taxon>
        <taxon>Nitrospira</taxon>
    </lineage>
</organism>
<keyword evidence="1" id="KW-0489">Methyltransferase</keyword>
<keyword evidence="2" id="KW-1185">Reference proteome</keyword>
<keyword evidence="1" id="KW-0808">Transferase</keyword>
<proteinExistence type="predicted"/>